<comment type="subcellular location">
    <subcellularLocation>
        <location evidence="1">Membrane</location>
        <topology evidence="1">Multi-pass membrane protein</topology>
    </subcellularLocation>
</comment>
<keyword evidence="3 9" id="KW-1133">Transmembrane helix</keyword>
<evidence type="ECO:0000313" key="12">
    <source>
        <dbReference type="Proteomes" id="UP000242188"/>
    </source>
</evidence>
<sequence>MEVFVQCNHRYFVYWAAAEYAYKGLLLAFGTFLAWETRNIHVPILNDSVYIGFCVYNIVVVCAIGVPTHHILMLEQSLLKYILQNSLTIFCTSLVLCILFIPKASMVPCSRYC</sequence>
<evidence type="ECO:0000256" key="8">
    <source>
        <dbReference type="ARBA" id="ARBA00023224"/>
    </source>
</evidence>
<keyword evidence="6 11" id="KW-0675">Receptor</keyword>
<dbReference type="Pfam" id="PF00003">
    <property type="entry name" value="7tm_3"/>
    <property type="match status" value="1"/>
</dbReference>
<organism evidence="11 12">
    <name type="scientific">Mizuhopecten yessoensis</name>
    <name type="common">Japanese scallop</name>
    <name type="synonym">Patinopecten yessoensis</name>
    <dbReference type="NCBI Taxonomy" id="6573"/>
    <lineage>
        <taxon>Eukaryota</taxon>
        <taxon>Metazoa</taxon>
        <taxon>Spiralia</taxon>
        <taxon>Lophotrochozoa</taxon>
        <taxon>Mollusca</taxon>
        <taxon>Bivalvia</taxon>
        <taxon>Autobranchia</taxon>
        <taxon>Pteriomorphia</taxon>
        <taxon>Pectinida</taxon>
        <taxon>Pectinoidea</taxon>
        <taxon>Pectinidae</taxon>
        <taxon>Mizuhopecten</taxon>
    </lineage>
</organism>
<comment type="caution">
    <text evidence="11">The sequence shown here is derived from an EMBL/GenBank/DDBJ whole genome shotgun (WGS) entry which is preliminary data.</text>
</comment>
<evidence type="ECO:0000256" key="3">
    <source>
        <dbReference type="ARBA" id="ARBA00022989"/>
    </source>
</evidence>
<proteinExistence type="predicted"/>
<keyword evidence="4" id="KW-0297">G-protein coupled receptor</keyword>
<dbReference type="AlphaFoldDB" id="A0A210PDU2"/>
<dbReference type="PRINTS" id="PR01176">
    <property type="entry name" value="GABABRECEPTR"/>
</dbReference>
<name>A0A210PDU2_MIZYE</name>
<keyword evidence="7" id="KW-0325">Glycoprotein</keyword>
<protein>
    <submittedName>
        <fullName evidence="11">Gamma-aminobutyric acid type B receptor subunit 2</fullName>
    </submittedName>
</protein>
<dbReference type="PANTHER" id="PTHR10519:SF20">
    <property type="entry name" value="G-PROTEIN COUPLED RECEPTOR 156-RELATED"/>
    <property type="match status" value="1"/>
</dbReference>
<evidence type="ECO:0000313" key="11">
    <source>
        <dbReference type="EMBL" id="OWF34637.1"/>
    </source>
</evidence>
<evidence type="ECO:0000256" key="6">
    <source>
        <dbReference type="ARBA" id="ARBA00023170"/>
    </source>
</evidence>
<dbReference type="GO" id="GO:0007214">
    <property type="term" value="P:gamma-aminobutyric acid signaling pathway"/>
    <property type="evidence" value="ECO:0007669"/>
    <property type="project" value="TreeGrafter"/>
</dbReference>
<feature type="transmembrane region" description="Helical" evidence="9">
    <location>
        <begin position="47"/>
        <end position="66"/>
    </location>
</feature>
<dbReference type="InterPro" id="IPR002455">
    <property type="entry name" value="GPCR3_GABA-B"/>
</dbReference>
<evidence type="ECO:0000256" key="4">
    <source>
        <dbReference type="ARBA" id="ARBA00023040"/>
    </source>
</evidence>
<evidence type="ECO:0000256" key="5">
    <source>
        <dbReference type="ARBA" id="ARBA00023136"/>
    </source>
</evidence>
<reference evidence="11 12" key="1">
    <citation type="journal article" date="2017" name="Nat. Ecol. Evol.">
        <title>Scallop genome provides insights into evolution of bilaterian karyotype and development.</title>
        <authorList>
            <person name="Wang S."/>
            <person name="Zhang J."/>
            <person name="Jiao W."/>
            <person name="Li J."/>
            <person name="Xun X."/>
            <person name="Sun Y."/>
            <person name="Guo X."/>
            <person name="Huan P."/>
            <person name="Dong B."/>
            <person name="Zhang L."/>
            <person name="Hu X."/>
            <person name="Sun X."/>
            <person name="Wang J."/>
            <person name="Zhao C."/>
            <person name="Wang Y."/>
            <person name="Wang D."/>
            <person name="Huang X."/>
            <person name="Wang R."/>
            <person name="Lv J."/>
            <person name="Li Y."/>
            <person name="Zhang Z."/>
            <person name="Liu B."/>
            <person name="Lu W."/>
            <person name="Hui Y."/>
            <person name="Liang J."/>
            <person name="Zhou Z."/>
            <person name="Hou R."/>
            <person name="Li X."/>
            <person name="Liu Y."/>
            <person name="Li H."/>
            <person name="Ning X."/>
            <person name="Lin Y."/>
            <person name="Zhao L."/>
            <person name="Xing Q."/>
            <person name="Dou J."/>
            <person name="Li Y."/>
            <person name="Mao J."/>
            <person name="Guo H."/>
            <person name="Dou H."/>
            <person name="Li T."/>
            <person name="Mu C."/>
            <person name="Jiang W."/>
            <person name="Fu Q."/>
            <person name="Fu X."/>
            <person name="Miao Y."/>
            <person name="Liu J."/>
            <person name="Yu Q."/>
            <person name="Li R."/>
            <person name="Liao H."/>
            <person name="Li X."/>
            <person name="Kong Y."/>
            <person name="Jiang Z."/>
            <person name="Chourrout D."/>
            <person name="Li R."/>
            <person name="Bao Z."/>
        </authorList>
    </citation>
    <scope>NUCLEOTIDE SEQUENCE [LARGE SCALE GENOMIC DNA]</scope>
    <source>
        <strain evidence="11 12">PY_sf001</strain>
    </source>
</reference>
<feature type="domain" description="G-protein coupled receptors family 3 profile" evidence="10">
    <location>
        <begin position="1"/>
        <end position="107"/>
    </location>
</feature>
<dbReference type="GO" id="GO:0004965">
    <property type="term" value="F:G protein-coupled GABA receptor activity"/>
    <property type="evidence" value="ECO:0007669"/>
    <property type="project" value="InterPro"/>
</dbReference>
<evidence type="ECO:0000259" key="10">
    <source>
        <dbReference type="PROSITE" id="PS50259"/>
    </source>
</evidence>
<dbReference type="OrthoDB" id="2150267at2759"/>
<dbReference type="PROSITE" id="PS50259">
    <property type="entry name" value="G_PROTEIN_RECEP_F3_4"/>
    <property type="match status" value="1"/>
</dbReference>
<gene>
    <name evidence="11" type="ORF">KP79_PYT24740</name>
</gene>
<evidence type="ECO:0000256" key="9">
    <source>
        <dbReference type="SAM" id="Phobius"/>
    </source>
</evidence>
<evidence type="ECO:0000256" key="2">
    <source>
        <dbReference type="ARBA" id="ARBA00022692"/>
    </source>
</evidence>
<dbReference type="GO" id="GO:0038039">
    <property type="term" value="C:G protein-coupled receptor heterodimeric complex"/>
    <property type="evidence" value="ECO:0007669"/>
    <property type="project" value="TreeGrafter"/>
</dbReference>
<accession>A0A210PDU2</accession>
<dbReference type="PANTHER" id="PTHR10519">
    <property type="entry name" value="GABA-B RECEPTOR"/>
    <property type="match status" value="1"/>
</dbReference>
<keyword evidence="12" id="KW-1185">Reference proteome</keyword>
<keyword evidence="8" id="KW-0807">Transducer</keyword>
<feature type="transmembrane region" description="Helical" evidence="9">
    <location>
        <begin position="12"/>
        <end position="35"/>
    </location>
</feature>
<evidence type="ECO:0000256" key="7">
    <source>
        <dbReference type="ARBA" id="ARBA00023180"/>
    </source>
</evidence>
<evidence type="ECO:0000256" key="1">
    <source>
        <dbReference type="ARBA" id="ARBA00004141"/>
    </source>
</evidence>
<dbReference type="EMBL" id="NEDP02077924">
    <property type="protein sequence ID" value="OWF34637.1"/>
    <property type="molecule type" value="Genomic_DNA"/>
</dbReference>
<feature type="transmembrane region" description="Helical" evidence="9">
    <location>
        <begin position="78"/>
        <end position="101"/>
    </location>
</feature>
<keyword evidence="5 9" id="KW-0472">Membrane</keyword>
<dbReference type="Proteomes" id="UP000242188">
    <property type="component" value="Unassembled WGS sequence"/>
</dbReference>
<keyword evidence="2 9" id="KW-0812">Transmembrane</keyword>
<dbReference type="InterPro" id="IPR017978">
    <property type="entry name" value="GPCR_3_C"/>
</dbReference>
<dbReference type="STRING" id="6573.A0A210PDU2"/>